<dbReference type="InterPro" id="IPR032258">
    <property type="entry name" value="DUF5061"/>
</dbReference>
<accession>A0A364NPY7</accession>
<reference evidence="2 3" key="1">
    <citation type="submission" date="2018-06" db="EMBL/GenBank/DDBJ databases">
        <title>Nitrincola tibetense sp. nov., isolated from Lake XuguoCo on Tibetan Plateau.</title>
        <authorList>
            <person name="Xing P."/>
        </authorList>
    </citation>
    <scope>NUCLEOTIDE SEQUENCE [LARGE SCALE GENOMIC DNA]</scope>
    <source>
        <strain evidence="3">xg18</strain>
    </source>
</reference>
<name>A0A364NPY7_9GAMM</name>
<gene>
    <name evidence="2" type="ORF">DN062_02545</name>
</gene>
<dbReference type="AlphaFoldDB" id="A0A364NPY7"/>
<evidence type="ECO:0000256" key="1">
    <source>
        <dbReference type="SAM" id="SignalP"/>
    </source>
</evidence>
<evidence type="ECO:0000313" key="2">
    <source>
        <dbReference type="EMBL" id="RAU19168.1"/>
    </source>
</evidence>
<protein>
    <recommendedName>
        <fullName evidence="4">Surface antigen domain-containing protein</fullName>
    </recommendedName>
</protein>
<dbReference type="EMBL" id="QKRX01000002">
    <property type="protein sequence ID" value="RAU19168.1"/>
    <property type="molecule type" value="Genomic_DNA"/>
</dbReference>
<sequence>MVSISSAHTKALVLGSLILLLGACAQFPQNPQHDSNQRASTVLSPSAYPPLPADISQYFSDSLQASLIALPTSPWGNNVEIELQDAYFSANGRLCRAFFVRDISGQASEHLACQTSAQQWQEVRPVTRILNTSSHG</sequence>
<dbReference type="OrthoDB" id="6239412at2"/>
<feature type="chain" id="PRO_5016957967" description="Surface antigen domain-containing protein" evidence="1">
    <location>
        <begin position="26"/>
        <end position="136"/>
    </location>
</feature>
<dbReference type="RefSeq" id="WP_112157270.1">
    <property type="nucleotide sequence ID" value="NZ_QKRX01000002.1"/>
</dbReference>
<proteinExistence type="predicted"/>
<evidence type="ECO:0008006" key="4">
    <source>
        <dbReference type="Google" id="ProtNLM"/>
    </source>
</evidence>
<dbReference type="Pfam" id="PF16587">
    <property type="entry name" value="DUF5061"/>
    <property type="match status" value="1"/>
</dbReference>
<evidence type="ECO:0000313" key="3">
    <source>
        <dbReference type="Proteomes" id="UP000250744"/>
    </source>
</evidence>
<organism evidence="2 3">
    <name type="scientific">Nitrincola tibetensis</name>
    <dbReference type="NCBI Taxonomy" id="2219697"/>
    <lineage>
        <taxon>Bacteria</taxon>
        <taxon>Pseudomonadati</taxon>
        <taxon>Pseudomonadota</taxon>
        <taxon>Gammaproteobacteria</taxon>
        <taxon>Oceanospirillales</taxon>
        <taxon>Oceanospirillaceae</taxon>
        <taxon>Nitrincola</taxon>
    </lineage>
</organism>
<keyword evidence="3" id="KW-1185">Reference proteome</keyword>
<dbReference type="Proteomes" id="UP000250744">
    <property type="component" value="Unassembled WGS sequence"/>
</dbReference>
<feature type="signal peptide" evidence="1">
    <location>
        <begin position="1"/>
        <end position="25"/>
    </location>
</feature>
<keyword evidence="1" id="KW-0732">Signal</keyword>
<comment type="caution">
    <text evidence="2">The sequence shown here is derived from an EMBL/GenBank/DDBJ whole genome shotgun (WGS) entry which is preliminary data.</text>
</comment>